<sequence>MSFKDDKFSKLAASEAGPSKKEKDKKSSRGPIKVKFVKKRKEREISSIISPVEMVDVPESPTPPEIGEITLEEEGSQPLVSSFVDCPTEETLSLAFQALESESVPPPSQPLLPPHSPSTSSIMASIFSGLSPLSAGTQVITNTPPPVPLFIGSTTTLVTIPPSLVESSPLESMIPASTTVATSSDTPQWLLEKTPRKRKVIVPIPAFDFSSLKASTAKSAKKPKTVSRVLVDASGDKFAEIATPATDKTKEDITASDYQITRVALGRVTAEGAQQDARDATNVLCQKLKETKDNRDELKGKVEQLTEVLLKLSKPLESIPSSSVPVGFDFSSVPTIEKIAKKGRVVDEWIQRLLQQGKEVIQDVVKVHQSLGDMQKDGEKMDDDFSQEIGHLDLTFEALQVLKQIPSHLLVEEGIIPHTDKHFQLTKAIRFRVKILNEACGKLRESRDKLIDGKSDLEEELLKICPKVSVGNSGILSADDLFKQVQESVQHEPTHGFGIEIIDRFVRIEHSLEALRKLSKRLKKLPGIASDTHETCEVLNDHSTAPDENEMQGIIRKFQEFRNKQSQLEEEKDEG</sequence>
<feature type="non-terminal residue" evidence="2">
    <location>
        <position position="575"/>
    </location>
</feature>
<comment type="caution">
    <text evidence="2">The sequence shown here is derived from an EMBL/GenBank/DDBJ whole genome shotgun (WGS) entry which is preliminary data.</text>
</comment>
<keyword evidence="3" id="KW-1185">Reference proteome</keyword>
<dbReference type="Proteomes" id="UP000824469">
    <property type="component" value="Unassembled WGS sequence"/>
</dbReference>
<gene>
    <name evidence="2" type="ORF">KI387_029696</name>
</gene>
<feature type="compositionally biased region" description="Basic and acidic residues" evidence="1">
    <location>
        <begin position="18"/>
        <end position="27"/>
    </location>
</feature>
<name>A0AA38FA02_TAXCH</name>
<reference evidence="2 3" key="1">
    <citation type="journal article" date="2021" name="Nat. Plants">
        <title>The Taxus genome provides insights into paclitaxel biosynthesis.</title>
        <authorList>
            <person name="Xiong X."/>
            <person name="Gou J."/>
            <person name="Liao Q."/>
            <person name="Li Y."/>
            <person name="Zhou Q."/>
            <person name="Bi G."/>
            <person name="Li C."/>
            <person name="Du R."/>
            <person name="Wang X."/>
            <person name="Sun T."/>
            <person name="Guo L."/>
            <person name="Liang H."/>
            <person name="Lu P."/>
            <person name="Wu Y."/>
            <person name="Zhang Z."/>
            <person name="Ro D.K."/>
            <person name="Shang Y."/>
            <person name="Huang S."/>
            <person name="Yan J."/>
        </authorList>
    </citation>
    <scope>NUCLEOTIDE SEQUENCE [LARGE SCALE GENOMIC DNA]</scope>
    <source>
        <strain evidence="2">Ta-2019</strain>
    </source>
</reference>
<evidence type="ECO:0000256" key="1">
    <source>
        <dbReference type="SAM" id="MobiDB-lite"/>
    </source>
</evidence>
<evidence type="ECO:0000313" key="2">
    <source>
        <dbReference type="EMBL" id="KAH9298014.1"/>
    </source>
</evidence>
<evidence type="ECO:0000313" key="3">
    <source>
        <dbReference type="Proteomes" id="UP000824469"/>
    </source>
</evidence>
<proteinExistence type="predicted"/>
<accession>A0AA38FA02</accession>
<organism evidence="2 3">
    <name type="scientific">Taxus chinensis</name>
    <name type="common">Chinese yew</name>
    <name type="synonym">Taxus wallichiana var. chinensis</name>
    <dbReference type="NCBI Taxonomy" id="29808"/>
    <lineage>
        <taxon>Eukaryota</taxon>
        <taxon>Viridiplantae</taxon>
        <taxon>Streptophyta</taxon>
        <taxon>Embryophyta</taxon>
        <taxon>Tracheophyta</taxon>
        <taxon>Spermatophyta</taxon>
        <taxon>Pinopsida</taxon>
        <taxon>Pinidae</taxon>
        <taxon>Conifers II</taxon>
        <taxon>Cupressales</taxon>
        <taxon>Taxaceae</taxon>
        <taxon>Taxus</taxon>
    </lineage>
</organism>
<feature type="region of interest" description="Disordered" evidence="1">
    <location>
        <begin position="1"/>
        <end position="33"/>
    </location>
</feature>
<protein>
    <submittedName>
        <fullName evidence="2">Uncharacterized protein</fullName>
    </submittedName>
</protein>
<dbReference type="AlphaFoldDB" id="A0AA38FA02"/>
<dbReference type="EMBL" id="JAHRHJ020000010">
    <property type="protein sequence ID" value="KAH9298014.1"/>
    <property type="molecule type" value="Genomic_DNA"/>
</dbReference>